<dbReference type="KEGG" id="lch:Lcho_2197"/>
<dbReference type="InterPro" id="IPR041657">
    <property type="entry name" value="HTH_17"/>
</dbReference>
<reference evidence="2 3" key="1">
    <citation type="submission" date="2008-03" db="EMBL/GenBank/DDBJ databases">
        <title>Complete sequence of Leptothrix cholodnii SP-6.</title>
        <authorList>
            <consortium name="US DOE Joint Genome Institute"/>
            <person name="Copeland A."/>
            <person name="Lucas S."/>
            <person name="Lapidus A."/>
            <person name="Glavina del Rio T."/>
            <person name="Dalin E."/>
            <person name="Tice H."/>
            <person name="Bruce D."/>
            <person name="Goodwin L."/>
            <person name="Pitluck S."/>
            <person name="Chertkov O."/>
            <person name="Brettin T."/>
            <person name="Detter J.C."/>
            <person name="Han C."/>
            <person name="Kuske C.R."/>
            <person name="Schmutz J."/>
            <person name="Larimer F."/>
            <person name="Land M."/>
            <person name="Hauser L."/>
            <person name="Kyrpides N."/>
            <person name="Lykidis A."/>
            <person name="Emerson D."/>
            <person name="Richardson P."/>
        </authorList>
    </citation>
    <scope>NUCLEOTIDE SEQUENCE [LARGE SCALE GENOMIC DNA]</scope>
    <source>
        <strain evidence="3">ATCC 51168 / LMG 8142 / SP-6</strain>
    </source>
</reference>
<dbReference type="EMBL" id="CP001013">
    <property type="protein sequence ID" value="ACB34463.1"/>
    <property type="molecule type" value="Genomic_DNA"/>
</dbReference>
<proteinExistence type="predicted"/>
<dbReference type="Pfam" id="PF12728">
    <property type="entry name" value="HTH_17"/>
    <property type="match status" value="1"/>
</dbReference>
<dbReference type="RefSeq" id="WP_012347223.1">
    <property type="nucleotide sequence ID" value="NC_010524.1"/>
</dbReference>
<sequence>MQATAPSQTGKPKNPQPIEAAALPGALLTARTVSAVLGLSVATIYRLAAAGDLKPVRMGPRCTRWRSGDVQAFMARQS</sequence>
<evidence type="ECO:0000313" key="2">
    <source>
        <dbReference type="EMBL" id="ACB34463.1"/>
    </source>
</evidence>
<evidence type="ECO:0000259" key="1">
    <source>
        <dbReference type="Pfam" id="PF12728"/>
    </source>
</evidence>
<dbReference type="STRING" id="395495.Lcho_2197"/>
<organism evidence="2 3">
    <name type="scientific">Leptothrix cholodnii (strain ATCC 51168 / LMG 8142 / SP-6)</name>
    <name type="common">Leptothrix discophora (strain SP-6)</name>
    <dbReference type="NCBI Taxonomy" id="395495"/>
    <lineage>
        <taxon>Bacteria</taxon>
        <taxon>Pseudomonadati</taxon>
        <taxon>Pseudomonadota</taxon>
        <taxon>Betaproteobacteria</taxon>
        <taxon>Burkholderiales</taxon>
        <taxon>Sphaerotilaceae</taxon>
        <taxon>Leptothrix</taxon>
    </lineage>
</organism>
<dbReference type="OrthoDB" id="8527558at2"/>
<protein>
    <submittedName>
        <fullName evidence="2">Phage transcriptional regulator, AlpA</fullName>
    </submittedName>
</protein>
<dbReference type="HOGENOM" id="CLU_140176_15_1_4"/>
<dbReference type="Gene3D" id="1.10.238.160">
    <property type="match status" value="1"/>
</dbReference>
<dbReference type="InterPro" id="IPR009061">
    <property type="entry name" value="DNA-bd_dom_put_sf"/>
</dbReference>
<dbReference type="Proteomes" id="UP000001693">
    <property type="component" value="Chromosome"/>
</dbReference>
<dbReference type="SUPFAM" id="SSF46955">
    <property type="entry name" value="Putative DNA-binding domain"/>
    <property type="match status" value="1"/>
</dbReference>
<keyword evidence="3" id="KW-1185">Reference proteome</keyword>
<evidence type="ECO:0000313" key="3">
    <source>
        <dbReference type="Proteomes" id="UP000001693"/>
    </source>
</evidence>
<feature type="domain" description="Helix-turn-helix" evidence="1">
    <location>
        <begin position="27"/>
        <end position="78"/>
    </location>
</feature>
<dbReference type="eggNOG" id="COG3311">
    <property type="taxonomic scope" value="Bacteria"/>
</dbReference>
<dbReference type="AlphaFoldDB" id="B1Y3D5"/>
<name>B1Y3D5_LEPCP</name>
<accession>B1Y3D5</accession>
<gene>
    <name evidence="2" type="ordered locus">Lcho_2197</name>
</gene>